<accession>A0A835VJ00</accession>
<evidence type="ECO:0000256" key="2">
    <source>
        <dbReference type="ARBA" id="ARBA00009508"/>
    </source>
</evidence>
<dbReference type="AlphaFoldDB" id="A0A835VJ00"/>
<comment type="similarity">
    <text evidence="2">Belongs to the complex I LYR family.</text>
</comment>
<protein>
    <recommendedName>
        <fullName evidence="5">LYR motif-containing protein 2</fullName>
    </recommendedName>
</protein>
<evidence type="ECO:0000256" key="6">
    <source>
        <dbReference type="ARBA" id="ARBA00044735"/>
    </source>
</evidence>
<proteinExistence type="inferred from homology"/>
<reference evidence="8 9" key="1">
    <citation type="journal article" date="2020" name="Nat. Food">
        <title>A phased Vanilla planifolia genome enables genetic improvement of flavour and production.</title>
        <authorList>
            <person name="Hasing T."/>
            <person name="Tang H."/>
            <person name="Brym M."/>
            <person name="Khazi F."/>
            <person name="Huang T."/>
            <person name="Chambers A.H."/>
        </authorList>
    </citation>
    <scope>NUCLEOTIDE SEQUENCE [LARGE SCALE GENOMIC DNA]</scope>
    <source>
        <tissue evidence="8">Leaf</tissue>
    </source>
</reference>
<dbReference type="GO" id="GO:0005739">
    <property type="term" value="C:mitochondrion"/>
    <property type="evidence" value="ECO:0007669"/>
    <property type="project" value="UniProtKB-SubCell"/>
</dbReference>
<evidence type="ECO:0000256" key="5">
    <source>
        <dbReference type="ARBA" id="ARBA00026235"/>
    </source>
</evidence>
<comment type="subcellular location">
    <subcellularLocation>
        <location evidence="1">Mitochondrion</location>
    </subcellularLocation>
</comment>
<dbReference type="InterPro" id="IPR008011">
    <property type="entry name" value="Complex1_LYR_dom"/>
</dbReference>
<dbReference type="Pfam" id="PF05347">
    <property type="entry name" value="Complex1_LYR"/>
    <property type="match status" value="1"/>
</dbReference>
<keyword evidence="9" id="KW-1185">Reference proteome</keyword>
<evidence type="ECO:0000313" key="9">
    <source>
        <dbReference type="Proteomes" id="UP000636800"/>
    </source>
</evidence>
<sequence>MGFCGHHIEVRFDRLRRFQRWPDMLPRVLPPNWPLNDVGCFSNRWFVILPKKKLKMPLKEMAQAMDLRAFITRARVLKLYRHALRTARRAPPHSRGELLLTMRLEMENNRHCDDPQRIQFFLSEGLQRLKALDEMLDMQGHH</sequence>
<comment type="caution">
    <text evidence="8">The sequence shown here is derived from an EMBL/GenBank/DDBJ whole genome shotgun (WGS) entry which is preliminary data.</text>
</comment>
<evidence type="ECO:0000256" key="3">
    <source>
        <dbReference type="ARBA" id="ARBA00022946"/>
    </source>
</evidence>
<comment type="function">
    <text evidence="6">Involved in efficient integration of the N-module into mitochondrial respiratory chain complex I.</text>
</comment>
<keyword evidence="3" id="KW-0809">Transit peptide</keyword>
<keyword evidence="4" id="KW-0496">Mitochondrion</keyword>
<dbReference type="InterPro" id="IPR045293">
    <property type="entry name" value="Complex1_LYR_LYRM2"/>
</dbReference>
<dbReference type="CDD" id="cd20262">
    <property type="entry name" value="Complex1_LYR_LYRM2"/>
    <property type="match status" value="1"/>
</dbReference>
<organism evidence="8 9">
    <name type="scientific">Vanilla planifolia</name>
    <name type="common">Vanilla</name>
    <dbReference type="NCBI Taxonomy" id="51239"/>
    <lineage>
        <taxon>Eukaryota</taxon>
        <taxon>Viridiplantae</taxon>
        <taxon>Streptophyta</taxon>
        <taxon>Embryophyta</taxon>
        <taxon>Tracheophyta</taxon>
        <taxon>Spermatophyta</taxon>
        <taxon>Magnoliopsida</taxon>
        <taxon>Liliopsida</taxon>
        <taxon>Asparagales</taxon>
        <taxon>Orchidaceae</taxon>
        <taxon>Vanilloideae</taxon>
        <taxon>Vanilleae</taxon>
        <taxon>Vanilla</taxon>
    </lineage>
</organism>
<dbReference type="PANTHER" id="PTHR13675:SF0">
    <property type="entry name" value="LYR MOTIF-CONTAINING PROTEIN 2"/>
    <property type="match status" value="1"/>
</dbReference>
<dbReference type="Proteomes" id="UP000636800">
    <property type="component" value="Chromosome 1"/>
</dbReference>
<feature type="domain" description="Complex 1 LYR protein" evidence="7">
    <location>
        <begin position="75"/>
        <end position="130"/>
    </location>
</feature>
<dbReference type="PANTHER" id="PTHR13675">
    <property type="entry name" value="LYR MOTIF-CONTAINING PROTEIN 2"/>
    <property type="match status" value="1"/>
</dbReference>
<dbReference type="EMBL" id="JADCNL010000001">
    <property type="protein sequence ID" value="KAG0498790.1"/>
    <property type="molecule type" value="Genomic_DNA"/>
</dbReference>
<evidence type="ECO:0000259" key="7">
    <source>
        <dbReference type="Pfam" id="PF05347"/>
    </source>
</evidence>
<evidence type="ECO:0000256" key="4">
    <source>
        <dbReference type="ARBA" id="ARBA00023128"/>
    </source>
</evidence>
<dbReference type="OrthoDB" id="331948at2759"/>
<evidence type="ECO:0000313" key="8">
    <source>
        <dbReference type="EMBL" id="KAG0498790.1"/>
    </source>
</evidence>
<evidence type="ECO:0000256" key="1">
    <source>
        <dbReference type="ARBA" id="ARBA00004173"/>
    </source>
</evidence>
<name>A0A835VJ00_VANPL</name>
<gene>
    <name evidence="8" type="ORF">HPP92_003481</name>
</gene>